<dbReference type="OrthoDB" id="10265837at2759"/>
<dbReference type="InterPro" id="IPR003033">
    <property type="entry name" value="SCP2_sterol-bd_dom"/>
</dbReference>
<gene>
    <name evidence="2" type="ORF">B0T10DRAFT_534104</name>
</gene>
<evidence type="ECO:0000313" key="2">
    <source>
        <dbReference type="EMBL" id="KAH6867802.1"/>
    </source>
</evidence>
<dbReference type="PANTHER" id="PTHR10094">
    <property type="entry name" value="STEROL CARRIER PROTEIN 2 SCP-2 FAMILY PROTEIN"/>
    <property type="match status" value="1"/>
</dbReference>
<accession>A0A9P8VPR1</accession>
<organism evidence="2 3">
    <name type="scientific">Thelonectria olida</name>
    <dbReference type="NCBI Taxonomy" id="1576542"/>
    <lineage>
        <taxon>Eukaryota</taxon>
        <taxon>Fungi</taxon>
        <taxon>Dikarya</taxon>
        <taxon>Ascomycota</taxon>
        <taxon>Pezizomycotina</taxon>
        <taxon>Sordariomycetes</taxon>
        <taxon>Hypocreomycetidae</taxon>
        <taxon>Hypocreales</taxon>
        <taxon>Nectriaceae</taxon>
        <taxon>Thelonectria</taxon>
    </lineage>
</organism>
<keyword evidence="3" id="KW-1185">Reference proteome</keyword>
<dbReference type="InterPro" id="IPR036527">
    <property type="entry name" value="SCP2_sterol-bd_dom_sf"/>
</dbReference>
<dbReference type="Proteomes" id="UP000777438">
    <property type="component" value="Unassembled WGS sequence"/>
</dbReference>
<dbReference type="PANTHER" id="PTHR10094:SF25">
    <property type="entry name" value="SCP2 STEROL-BINDING DOMAIN-CONTAINING PROTEIN 1"/>
    <property type="match status" value="1"/>
</dbReference>
<reference evidence="2 3" key="1">
    <citation type="journal article" date="2021" name="Nat. Commun.">
        <title>Genetic determinants of endophytism in the Arabidopsis root mycobiome.</title>
        <authorList>
            <person name="Mesny F."/>
            <person name="Miyauchi S."/>
            <person name="Thiergart T."/>
            <person name="Pickel B."/>
            <person name="Atanasova L."/>
            <person name="Karlsson M."/>
            <person name="Huettel B."/>
            <person name="Barry K.W."/>
            <person name="Haridas S."/>
            <person name="Chen C."/>
            <person name="Bauer D."/>
            <person name="Andreopoulos W."/>
            <person name="Pangilinan J."/>
            <person name="LaButti K."/>
            <person name="Riley R."/>
            <person name="Lipzen A."/>
            <person name="Clum A."/>
            <person name="Drula E."/>
            <person name="Henrissat B."/>
            <person name="Kohler A."/>
            <person name="Grigoriev I.V."/>
            <person name="Martin F.M."/>
            <person name="Hacquard S."/>
        </authorList>
    </citation>
    <scope>NUCLEOTIDE SEQUENCE [LARGE SCALE GENOMIC DNA]</scope>
    <source>
        <strain evidence="2 3">MPI-CAGE-CH-0241</strain>
    </source>
</reference>
<name>A0A9P8VPR1_9HYPO</name>
<sequence>MSLKNPKFPSSVIFDTIQHELSSSEVYRNNAIKQASAIFAIVLTNAAGETDVWHIDLKETGKVGKGPGNNPTAVLLLSETEFGDMVANKVNAQKLFMDGKLKIKGDVMKATKVEHILKSAQSKPSL</sequence>
<dbReference type="SUPFAM" id="SSF55718">
    <property type="entry name" value="SCP-like"/>
    <property type="match status" value="1"/>
</dbReference>
<evidence type="ECO:0000313" key="3">
    <source>
        <dbReference type="Proteomes" id="UP000777438"/>
    </source>
</evidence>
<dbReference type="Pfam" id="PF02036">
    <property type="entry name" value="SCP2"/>
    <property type="match status" value="1"/>
</dbReference>
<proteinExistence type="predicted"/>
<dbReference type="AlphaFoldDB" id="A0A9P8VPR1"/>
<dbReference type="EMBL" id="JAGPYM010000089">
    <property type="protein sequence ID" value="KAH6867802.1"/>
    <property type="molecule type" value="Genomic_DNA"/>
</dbReference>
<protein>
    <submittedName>
        <fullName evidence="2">SCP-2 sterol transfer family protein</fullName>
    </submittedName>
</protein>
<dbReference type="GO" id="GO:0005829">
    <property type="term" value="C:cytosol"/>
    <property type="evidence" value="ECO:0007669"/>
    <property type="project" value="TreeGrafter"/>
</dbReference>
<feature type="domain" description="SCP2" evidence="1">
    <location>
        <begin position="24"/>
        <end position="118"/>
    </location>
</feature>
<dbReference type="Gene3D" id="3.30.1050.10">
    <property type="entry name" value="SCP2 sterol-binding domain"/>
    <property type="match status" value="1"/>
</dbReference>
<evidence type="ECO:0000259" key="1">
    <source>
        <dbReference type="Pfam" id="PF02036"/>
    </source>
</evidence>
<comment type="caution">
    <text evidence="2">The sequence shown here is derived from an EMBL/GenBank/DDBJ whole genome shotgun (WGS) entry which is preliminary data.</text>
</comment>